<organism evidence="2 3">
    <name type="scientific">Araneus ventricosus</name>
    <name type="common">Orbweaver spider</name>
    <name type="synonym">Epeira ventricosa</name>
    <dbReference type="NCBI Taxonomy" id="182803"/>
    <lineage>
        <taxon>Eukaryota</taxon>
        <taxon>Metazoa</taxon>
        <taxon>Ecdysozoa</taxon>
        <taxon>Arthropoda</taxon>
        <taxon>Chelicerata</taxon>
        <taxon>Arachnida</taxon>
        <taxon>Araneae</taxon>
        <taxon>Araneomorphae</taxon>
        <taxon>Entelegynae</taxon>
        <taxon>Araneoidea</taxon>
        <taxon>Araneidae</taxon>
        <taxon>Araneus</taxon>
    </lineage>
</organism>
<feature type="domain" description="Peptidase A9" evidence="1">
    <location>
        <begin position="49"/>
        <end position="115"/>
    </location>
</feature>
<dbReference type="PANTHER" id="PTHR37984:SF15">
    <property type="entry name" value="INTEGRASE CATALYTIC DOMAIN-CONTAINING PROTEIN"/>
    <property type="match status" value="1"/>
</dbReference>
<evidence type="ECO:0000313" key="3">
    <source>
        <dbReference type="Proteomes" id="UP000499080"/>
    </source>
</evidence>
<dbReference type="EMBL" id="BGPR01031625">
    <property type="protein sequence ID" value="GBO04820.1"/>
    <property type="molecule type" value="Genomic_DNA"/>
</dbReference>
<proteinExistence type="predicted"/>
<dbReference type="SUPFAM" id="SSF56672">
    <property type="entry name" value="DNA/RNA polymerases"/>
    <property type="match status" value="1"/>
</dbReference>
<dbReference type="GO" id="GO:0004190">
    <property type="term" value="F:aspartic-type endopeptidase activity"/>
    <property type="evidence" value="ECO:0007669"/>
    <property type="project" value="InterPro"/>
</dbReference>
<dbReference type="Proteomes" id="UP000499080">
    <property type="component" value="Unassembled WGS sequence"/>
</dbReference>
<comment type="caution">
    <text evidence="2">The sequence shown here is derived from an EMBL/GenBank/DDBJ whole genome shotgun (WGS) entry which is preliminary data.</text>
</comment>
<protein>
    <recommendedName>
        <fullName evidence="1">Peptidase A9 domain-containing protein</fullName>
    </recommendedName>
</protein>
<dbReference type="OrthoDB" id="6437133at2759"/>
<dbReference type="AlphaFoldDB" id="A0A4Y2TZH3"/>
<sequence>MVAKTFVVLSKGTIPVRVINLSDKPKVIKKGEVLAKCAPVTCIERSPYLTSNQSFESLRRELLNNIELNDEQKRATERVIEKFKDLFSRTSDDVGRTKLTRHRINTGNYPPIRQSARRLPFSKVEEVKDLLRDMQEKDVIEPPSSPLASPIVWVRKKDGSTSSTGSMVSVSASEPGGREFYPGLCSHSVFAIICNEFAMQACGKLAASSSYGDFEACVNLLQACFTLAHLS</sequence>
<accession>A0A4Y2TZH3</accession>
<name>A0A4Y2TZH3_ARAVE</name>
<dbReference type="Pfam" id="PF03539">
    <property type="entry name" value="Spuma_A9PTase"/>
    <property type="match status" value="1"/>
</dbReference>
<evidence type="ECO:0000313" key="2">
    <source>
        <dbReference type="EMBL" id="GBO04820.1"/>
    </source>
</evidence>
<gene>
    <name evidence="2" type="ORF">AVEN_236549_1</name>
</gene>
<reference evidence="2 3" key="1">
    <citation type="journal article" date="2019" name="Sci. Rep.">
        <title>Orb-weaving spider Araneus ventricosus genome elucidates the spidroin gene catalogue.</title>
        <authorList>
            <person name="Kono N."/>
            <person name="Nakamura H."/>
            <person name="Ohtoshi R."/>
            <person name="Moran D.A.P."/>
            <person name="Shinohara A."/>
            <person name="Yoshida Y."/>
            <person name="Fujiwara M."/>
            <person name="Mori M."/>
            <person name="Tomita M."/>
            <person name="Arakawa K."/>
        </authorList>
    </citation>
    <scope>NUCLEOTIDE SEQUENCE [LARGE SCALE GENOMIC DNA]</scope>
</reference>
<keyword evidence="3" id="KW-1185">Reference proteome</keyword>
<dbReference type="InterPro" id="IPR001641">
    <property type="entry name" value="Spumavirus_A9"/>
</dbReference>
<dbReference type="GO" id="GO:0071897">
    <property type="term" value="P:DNA biosynthetic process"/>
    <property type="evidence" value="ECO:0007669"/>
    <property type="project" value="UniProtKB-ARBA"/>
</dbReference>
<evidence type="ECO:0000259" key="1">
    <source>
        <dbReference type="Pfam" id="PF03539"/>
    </source>
</evidence>
<dbReference type="GO" id="GO:0006508">
    <property type="term" value="P:proteolysis"/>
    <property type="evidence" value="ECO:0007669"/>
    <property type="project" value="InterPro"/>
</dbReference>
<dbReference type="InterPro" id="IPR050951">
    <property type="entry name" value="Retrovirus_Pol_polyprotein"/>
</dbReference>
<dbReference type="Gene3D" id="3.10.10.10">
    <property type="entry name" value="HIV Type 1 Reverse Transcriptase, subunit A, domain 1"/>
    <property type="match status" value="1"/>
</dbReference>
<dbReference type="PANTHER" id="PTHR37984">
    <property type="entry name" value="PROTEIN CBG26694"/>
    <property type="match status" value="1"/>
</dbReference>
<dbReference type="InterPro" id="IPR043502">
    <property type="entry name" value="DNA/RNA_pol_sf"/>
</dbReference>